<dbReference type="EMBL" id="AZBU02000003">
    <property type="protein sequence ID" value="TKR86661.1"/>
    <property type="molecule type" value="Genomic_DNA"/>
</dbReference>
<reference evidence="1 2" key="2">
    <citation type="journal article" date="2019" name="G3 (Bethesda)">
        <title>Hybrid Assembly of the Genome of the Entomopathogenic Nematode Steinernema carpocapsae Identifies the X-Chromosome.</title>
        <authorList>
            <person name="Serra L."/>
            <person name="Macchietto M."/>
            <person name="Macias-Munoz A."/>
            <person name="McGill C.J."/>
            <person name="Rodriguez I.M."/>
            <person name="Rodriguez B."/>
            <person name="Murad R."/>
            <person name="Mortazavi A."/>
        </authorList>
    </citation>
    <scope>NUCLEOTIDE SEQUENCE [LARGE SCALE GENOMIC DNA]</scope>
    <source>
        <strain evidence="1 2">ALL</strain>
    </source>
</reference>
<keyword evidence="2" id="KW-1185">Reference proteome</keyword>
<accession>A0A4U5NU41</accession>
<dbReference type="AlphaFoldDB" id="A0A4U5NU41"/>
<reference evidence="1 2" key="1">
    <citation type="journal article" date="2015" name="Genome Biol.">
        <title>Comparative genomics of Steinernema reveals deeply conserved gene regulatory networks.</title>
        <authorList>
            <person name="Dillman A.R."/>
            <person name="Macchietto M."/>
            <person name="Porter C.F."/>
            <person name="Rogers A."/>
            <person name="Williams B."/>
            <person name="Antoshechkin I."/>
            <person name="Lee M.M."/>
            <person name="Goodwin Z."/>
            <person name="Lu X."/>
            <person name="Lewis E.E."/>
            <person name="Goodrich-Blair H."/>
            <person name="Stock S.P."/>
            <person name="Adams B.J."/>
            <person name="Sternberg P.W."/>
            <person name="Mortazavi A."/>
        </authorList>
    </citation>
    <scope>NUCLEOTIDE SEQUENCE [LARGE SCALE GENOMIC DNA]</scope>
    <source>
        <strain evidence="1 2">ALL</strain>
    </source>
</reference>
<comment type="caution">
    <text evidence="1">The sequence shown here is derived from an EMBL/GenBank/DDBJ whole genome shotgun (WGS) entry which is preliminary data.</text>
</comment>
<organism evidence="1 2">
    <name type="scientific">Steinernema carpocapsae</name>
    <name type="common">Entomopathogenic nematode</name>
    <dbReference type="NCBI Taxonomy" id="34508"/>
    <lineage>
        <taxon>Eukaryota</taxon>
        <taxon>Metazoa</taxon>
        <taxon>Ecdysozoa</taxon>
        <taxon>Nematoda</taxon>
        <taxon>Chromadorea</taxon>
        <taxon>Rhabditida</taxon>
        <taxon>Tylenchina</taxon>
        <taxon>Panagrolaimomorpha</taxon>
        <taxon>Strongyloidoidea</taxon>
        <taxon>Steinernematidae</taxon>
        <taxon>Steinernema</taxon>
    </lineage>
</organism>
<gene>
    <name evidence="1" type="ORF">L596_011207</name>
</gene>
<sequence>MDEPPWGSGSVTTHAGCNSSNLLIFVREQVLTQLLSRVDCALCRVFVLFGSAERKENIMREARIKVDWIELDWKDECDGLRARGLSVWQVLVWDGGTKHDNRGQ</sequence>
<protein>
    <submittedName>
        <fullName evidence="1">Uncharacterized protein</fullName>
    </submittedName>
</protein>
<evidence type="ECO:0000313" key="2">
    <source>
        <dbReference type="Proteomes" id="UP000298663"/>
    </source>
</evidence>
<evidence type="ECO:0000313" key="1">
    <source>
        <dbReference type="EMBL" id="TKR86661.1"/>
    </source>
</evidence>
<name>A0A4U5NU41_STECR</name>
<dbReference type="Proteomes" id="UP000298663">
    <property type="component" value="Unassembled WGS sequence"/>
</dbReference>
<proteinExistence type="predicted"/>